<evidence type="ECO:0000256" key="6">
    <source>
        <dbReference type="ARBA" id="ARBA00022840"/>
    </source>
</evidence>
<gene>
    <name evidence="10" type="ORF">PCOL08062_LOCUS8711</name>
</gene>
<evidence type="ECO:0000256" key="1">
    <source>
        <dbReference type="ARBA" id="ARBA00008941"/>
    </source>
</evidence>
<feature type="domain" description="Ubiquitin-like" evidence="8">
    <location>
        <begin position="10"/>
        <end position="81"/>
    </location>
</feature>
<keyword evidence="5" id="KW-0418">Kinase</keyword>
<dbReference type="PROSITE" id="PS50290">
    <property type="entry name" value="PI3_4_KINASE_3"/>
    <property type="match status" value="1"/>
</dbReference>
<organism evidence="10">
    <name type="scientific">Prasinoderma coloniale</name>
    <dbReference type="NCBI Taxonomy" id="156133"/>
    <lineage>
        <taxon>Eukaryota</taxon>
        <taxon>Viridiplantae</taxon>
        <taxon>Prasinodermophyta</taxon>
        <taxon>Prasinodermophyceae</taxon>
        <taxon>Prasinodermales</taxon>
        <taxon>Prasinodermaceae</taxon>
        <taxon>Prasinoderma</taxon>
    </lineage>
</organism>
<dbReference type="PROSITE" id="PS50053">
    <property type="entry name" value="UBIQUITIN_2"/>
    <property type="match status" value="1"/>
</dbReference>
<dbReference type="EMBL" id="HBDZ01011415">
    <property type="protein sequence ID" value="CAD8244585.1"/>
    <property type="molecule type" value="Transcribed_RNA"/>
</dbReference>
<reference evidence="10" key="1">
    <citation type="submission" date="2021-01" db="EMBL/GenBank/DDBJ databases">
        <authorList>
            <person name="Corre E."/>
            <person name="Pelletier E."/>
            <person name="Niang G."/>
            <person name="Scheremetjew M."/>
            <person name="Finn R."/>
            <person name="Kale V."/>
            <person name="Holt S."/>
            <person name="Cochrane G."/>
            <person name="Meng A."/>
            <person name="Brown T."/>
            <person name="Cohen L."/>
        </authorList>
    </citation>
    <scope>NUCLEOTIDE SEQUENCE</scope>
    <source>
        <strain evidence="10">CCMP1413</strain>
    </source>
</reference>
<dbReference type="Gene3D" id="3.10.20.90">
    <property type="entry name" value="Phosphatidylinositol 3-kinase Catalytic Subunit, Chain A, domain 1"/>
    <property type="match status" value="1"/>
</dbReference>
<dbReference type="InterPro" id="IPR000626">
    <property type="entry name" value="Ubiquitin-like_dom"/>
</dbReference>
<comment type="similarity">
    <text evidence="1">Belongs to the PI3/PI4-kinase family. Type II PI4K subfamily.</text>
</comment>
<protein>
    <recommendedName>
        <fullName evidence="2">1-phosphatidylinositol 4-kinase</fullName>
        <ecNumber evidence="2">2.7.1.67</ecNumber>
    </recommendedName>
</protein>
<evidence type="ECO:0000313" key="10">
    <source>
        <dbReference type="EMBL" id="CAD8244585.1"/>
    </source>
</evidence>
<dbReference type="SUPFAM" id="SSF54236">
    <property type="entry name" value="Ubiquitin-like"/>
    <property type="match status" value="1"/>
</dbReference>
<keyword evidence="3" id="KW-0808">Transferase</keyword>
<dbReference type="Pfam" id="PF00240">
    <property type="entry name" value="ubiquitin"/>
    <property type="match status" value="1"/>
</dbReference>
<evidence type="ECO:0000256" key="7">
    <source>
        <dbReference type="SAM" id="MobiDB-lite"/>
    </source>
</evidence>
<dbReference type="Pfam" id="PF00454">
    <property type="entry name" value="PI3_PI4_kinase"/>
    <property type="match status" value="1"/>
</dbReference>
<evidence type="ECO:0000256" key="4">
    <source>
        <dbReference type="ARBA" id="ARBA00022741"/>
    </source>
</evidence>
<accession>A0A7R9Y562</accession>
<evidence type="ECO:0000256" key="2">
    <source>
        <dbReference type="ARBA" id="ARBA00012169"/>
    </source>
</evidence>
<dbReference type="InterPro" id="IPR029071">
    <property type="entry name" value="Ubiquitin-like_domsf"/>
</dbReference>
<dbReference type="PANTHER" id="PTHR45800:SF11">
    <property type="entry name" value="PHOSPHATIDYLINOSITOL 3-KINASE-RELATED PROTEIN KINASE"/>
    <property type="match status" value="1"/>
</dbReference>
<dbReference type="PANTHER" id="PTHR45800">
    <property type="entry name" value="PHOSPHATIDYLINOSITOL 4-KINASE GAMMA"/>
    <property type="match status" value="1"/>
</dbReference>
<evidence type="ECO:0000256" key="5">
    <source>
        <dbReference type="ARBA" id="ARBA00022777"/>
    </source>
</evidence>
<evidence type="ECO:0000259" key="8">
    <source>
        <dbReference type="PROSITE" id="PS50053"/>
    </source>
</evidence>
<dbReference type="CDD" id="cd17039">
    <property type="entry name" value="Ubl_ubiquitin_like"/>
    <property type="match status" value="1"/>
</dbReference>
<dbReference type="EC" id="2.7.1.67" evidence="2"/>
<dbReference type="AlphaFoldDB" id="A0A7R9Y562"/>
<dbReference type="GO" id="GO:0004430">
    <property type="term" value="F:1-phosphatidylinositol 4-kinase activity"/>
    <property type="evidence" value="ECO:0007669"/>
    <property type="project" value="UniProtKB-EC"/>
</dbReference>
<feature type="domain" description="PI3K/PI4K catalytic" evidence="9">
    <location>
        <begin position="175"/>
        <end position="498"/>
    </location>
</feature>
<dbReference type="InterPro" id="IPR044571">
    <property type="entry name" value="P4KG1-8"/>
</dbReference>
<proteinExistence type="inferred from homology"/>
<keyword evidence="6" id="KW-0067">ATP-binding</keyword>
<name>A0A7R9Y562_9VIRI</name>
<dbReference type="InterPro" id="IPR000403">
    <property type="entry name" value="PI3/4_kinase_cat_dom"/>
</dbReference>
<feature type="region of interest" description="Disordered" evidence="7">
    <location>
        <begin position="551"/>
        <end position="579"/>
    </location>
</feature>
<feature type="compositionally biased region" description="Pro residues" evidence="7">
    <location>
        <begin position="559"/>
        <end position="573"/>
    </location>
</feature>
<sequence>MASTHVVGRRHLLVQEGASGSLIDIEVERDDGVKEVKRKVAQKLGVSIDRFQTELLARGRALSNSAPLTALDIQEGEPLLLTRGLSRSLSTPCLVPDEEATCRAADDDEHLFGLSPLDESLGCSSGATTSSCGSPRACGDSASLSLEMVCRMRPGPRRSEQEALVADAMSGVRGGACPRPLEEGLGGSYLFSDMVGTPVGVLKPSDEEPLAPNNPKGFAGRSLGQPGIKRTIRVGEAALREVAAFLLDHDGFANVPCTALVRATHAGFLPGVTFSPTSPLRFARTASKTNIAKLASFQRYAPHSCDANDYGAARFPVAGIHRIGILDLRILNIDRHAGNILVNEPRGGAPSPTAGGLRGGLSTALAMPASELTLVPIDHGFCLPETLEDPYFEWLHWPQASLPFSQEELDYIADLDVDADVDLLQRELPMLRTDCLRVLTVTTTLLKAAAAAEYTLSHIGQLMTQPTALSKGSRGSRRSAAQLSPMERLCMDALLASVPSARWSAAPLGLSVDLHAKDASSAGSASHTHSLSGTPVGGVLAEEADALFDFDDDAEPPAMHAPPPAVHAPPPASRGPAPLRVSLHAHSKSMDIPTPSLPRGSPAMDVPTKVSKWDFMHGAVGSDDADPELEFGAFGGVQHPQVSLAAAARLGNVTGDVSPVRERRGTVAGARWMADAAPPMAFSHQAGVSFGTRLAHAGSDADSLGACSSGSGGRGAHQDLAQRRIARSSQYVSQSGAILFGQLSDPEWRSFRRELERQLPAFLAAHAGVHSAGVLGAVPLSTSCRF</sequence>
<evidence type="ECO:0000256" key="3">
    <source>
        <dbReference type="ARBA" id="ARBA00022679"/>
    </source>
</evidence>
<dbReference type="GO" id="GO:0005524">
    <property type="term" value="F:ATP binding"/>
    <property type="evidence" value="ECO:0007669"/>
    <property type="project" value="UniProtKB-KW"/>
</dbReference>
<evidence type="ECO:0000259" key="9">
    <source>
        <dbReference type="PROSITE" id="PS50290"/>
    </source>
</evidence>
<keyword evidence="4" id="KW-0547">Nucleotide-binding</keyword>